<evidence type="ECO:0000313" key="12">
    <source>
        <dbReference type="Proteomes" id="UP001153636"/>
    </source>
</evidence>
<dbReference type="SUPFAM" id="SSF50978">
    <property type="entry name" value="WD40 repeat-like"/>
    <property type="match status" value="2"/>
</dbReference>
<comment type="subcellular location">
    <subcellularLocation>
        <location evidence="1">Cell projection</location>
        <location evidence="1">Cilium</location>
    </subcellularLocation>
</comment>
<keyword evidence="4" id="KW-0677">Repeat</keyword>
<protein>
    <recommendedName>
        <fullName evidence="13">Intraflagellar transport protein 172 homolog</fullName>
    </recommendedName>
</protein>
<evidence type="ECO:0000259" key="9">
    <source>
        <dbReference type="Pfam" id="PF23387"/>
    </source>
</evidence>
<keyword evidence="12" id="KW-1185">Reference proteome</keyword>
<keyword evidence="6" id="KW-0969">Cilium</keyword>
<dbReference type="FunFam" id="1.25.40.470:FF:000013">
    <property type="entry name" value="intraflagellar transport protein 172 homolog"/>
    <property type="match status" value="1"/>
</dbReference>
<dbReference type="OrthoDB" id="2186662at2759"/>
<dbReference type="InterPro" id="IPR036322">
    <property type="entry name" value="WD40_repeat_dom_sf"/>
</dbReference>
<evidence type="ECO:0000256" key="3">
    <source>
        <dbReference type="ARBA" id="ARBA00022574"/>
    </source>
</evidence>
<dbReference type="Gene3D" id="2.130.10.10">
    <property type="entry name" value="YVTN repeat-like/Quinoprotein amine dehydrogenase"/>
    <property type="match status" value="2"/>
</dbReference>
<proteinExistence type="inferred from homology"/>
<keyword evidence="3" id="KW-0853">WD repeat</keyword>
<dbReference type="PANTHER" id="PTHR15722:SF2">
    <property type="entry name" value="INTRAFLAGELLAR TRANSPORT PROTEIN 172 HOMOLOG"/>
    <property type="match status" value="1"/>
</dbReference>
<dbReference type="GO" id="GO:0005930">
    <property type="term" value="C:axoneme"/>
    <property type="evidence" value="ECO:0007669"/>
    <property type="project" value="TreeGrafter"/>
</dbReference>
<sequence>MQLKFLQTILEAQDTDFKIASLCWSPNNQKLAVATCDRQILLFDEKGEKKDKFSTKPYDPEAGKKSYIITGIAFSPDSTKIAVAQSDCIVYVYKIGEKWGEKKAICNKFPQPSPVTCIIWLLSGPIICGLVDGKVRALQIKSNKSQSLFASDSLVVALASNPKGTGFLSGHVDGNVIRFYITSDHGEDEAQGRIALHSVPPYALAWPQGHIFVAGCDKRVSVFNNHGKLVKNFDYSKDQKEFDFTMAISSPSGQAVAIGSFSRLRLYNWNTRKSVWEETPPKELTNFYTITALAWKRDGSKVACGGLCGAVFLFESVLKRTVWKDKFEITYVGPSQVLVKPLDVNERGVILRSQYGGEIEDVKIMGKDNYLVARTEETLLVADLIRNLLSEVPWNNSGHHEKFYFENANVCLVFNAGELTLIEYGENDVLCSVRTEFANPHLISVRLNERNQTTDNKKLVYLLDLKTICIVDLVNGYMICQIGHDSKIDWLELNEIGTKLLFRDKKQRLVLFDVTTQLKQTIFTGVSFVQWVESSDVAIAQAGTTLAIWYNIDLPENPTLMNVKGDVVDVIRTNGKTEAICVDGNNTFNLELDEGLVEFGTALNDNDYNRAVLFLESMNNTSEAEAMWHTLYLIAMKQQNLSLAERCSTALKEVATAHFLHETLQEAQKFEEKYNENPNNSPGVWARLSILVGDLNTAENIYLEQGNIEKALEMYKRLHKWDEAIRLADQRNYEHLKELKAEHMSLLMQSGQYEKVGQVLENEGKYEEALNMYMKANKLLRIPNLLNKQPQLLNDHGAIAGVLKNLINQELYEPAADIYEKLEKSDLAMECYRKGKVWNKAVDLARTVSPDKVVQLEEEWGDSLVETKQMDAAISHYIEAGCTLKALNAAVAARQWKKAVHIIKVIDDADTVRKYYEIIAGHFASVKEYSTAEKLYSACGMYKEAVDMYNEAGQWEKAHAIASKYLDNEEVSDMYLKHAEVLEEAGKYREAEKLYLQVDSPDLAIAMYKRVEQYDNMVRLVEKYHPNLLETTHLHLGQQLESQGKYRAAEIHYLAINEWKAAMNMYRNLGMWEEAYRVAKQNGGANAANQVAFLWARTLHIDSAIKLLNKYGILEQSINYACETYQFDFAFQLCKNLQSKVNEVHLKYAMALEDDGKYAEAESEFIQANKPKEAILMYVHAQNWINALRIAEKHEPESVPEVLQAQAAQCFKDKQYSEFEVLLLRAQAPELIVQKYKSEEMWIDALRVCKDYLPHLYPSLQSEYSSSHHNQMTDVNIETLLSRANEWALAGQHKQAVDCLLQVNTSITEPSIVKRALLRAADMVNKFLFGDEALEVIKVLGPRLIEIGEHNVAAQLYVSMEMMKEAIDAFIIAEEWNKARKVAKELDPAFESYVETKYKDRLLKKGDVEQLADVDIIGALDLLAEQGQWSRCIEKAKSHSTPILHKYVALYAAKLLKDRFVTEALNLYYTYGAPSMPQNFNIYNHIATEMFGANDLSEPETYGVWEQLRQVLLEINGGVEVAVNVNADTKVHFRKLLLVAHYYALRAACRQVPSLKSIGVKISTALLRYTDVIPADKAYYEAGKDLKDEGRLSEAFVFLNHYLDLCEAIEEEEGQLVDHSDLLQTDFPSNIPLPHQLYLTEDQKEHDNIKEWVLAISMDQKIDQTLPLDDRQLFESALQPGESPCLVTGYPVRKQPVHFGKSTMQANKDAWNKLNMGAKMSPDSNVASAISFIVKWCGPPN</sequence>
<evidence type="ECO:0000313" key="11">
    <source>
        <dbReference type="EMBL" id="CAH1101071.1"/>
    </source>
</evidence>
<dbReference type="GO" id="GO:0042073">
    <property type="term" value="P:intraciliary transport"/>
    <property type="evidence" value="ECO:0007669"/>
    <property type="project" value="TreeGrafter"/>
</dbReference>
<feature type="domain" description="IFT80/172/WDR35 TPR" evidence="9">
    <location>
        <begin position="627"/>
        <end position="755"/>
    </location>
</feature>
<dbReference type="Pfam" id="PF00400">
    <property type="entry name" value="WD40"/>
    <property type="match status" value="2"/>
</dbReference>
<evidence type="ECO:0000256" key="1">
    <source>
        <dbReference type="ARBA" id="ARBA00004138"/>
    </source>
</evidence>
<feature type="domain" description="IF140/IFT172/WDR19 TPR" evidence="10">
    <location>
        <begin position="1032"/>
        <end position="1217"/>
    </location>
</feature>
<evidence type="ECO:0000256" key="5">
    <source>
        <dbReference type="ARBA" id="ARBA00022803"/>
    </source>
</evidence>
<accession>A0A9P0CGQ7</accession>
<evidence type="ECO:0008006" key="13">
    <source>
        <dbReference type="Google" id="ProtNLM"/>
    </source>
</evidence>
<dbReference type="Pfam" id="PF24762">
    <property type="entry name" value="TPR_IF140-IFT172"/>
    <property type="match status" value="1"/>
</dbReference>
<keyword evidence="2" id="KW-0217">Developmental protein</keyword>
<dbReference type="InterPro" id="IPR015943">
    <property type="entry name" value="WD40/YVTN_repeat-like_dom_sf"/>
</dbReference>
<dbReference type="InterPro" id="IPR011990">
    <property type="entry name" value="TPR-like_helical_dom_sf"/>
</dbReference>
<dbReference type="InterPro" id="IPR056168">
    <property type="entry name" value="TPR_IF140/IFT172/WDR19"/>
</dbReference>
<dbReference type="InterPro" id="IPR056157">
    <property type="entry name" value="TPR_IFT80_172_dom"/>
</dbReference>
<dbReference type="Proteomes" id="UP001153636">
    <property type="component" value="Chromosome 11"/>
</dbReference>
<dbReference type="SUPFAM" id="SSF48452">
    <property type="entry name" value="TPR-like"/>
    <property type="match status" value="1"/>
</dbReference>
<keyword evidence="7" id="KW-0966">Cell projection</keyword>
<evidence type="ECO:0000256" key="6">
    <source>
        <dbReference type="ARBA" id="ARBA00023069"/>
    </source>
</evidence>
<dbReference type="Pfam" id="PF23387">
    <property type="entry name" value="TPR_IFT80_172"/>
    <property type="match status" value="1"/>
</dbReference>
<gene>
    <name evidence="11" type="ORF">PSYICH_LOCUS2526</name>
</gene>
<dbReference type="SMART" id="SM00320">
    <property type="entry name" value="WD40"/>
    <property type="match status" value="6"/>
</dbReference>
<dbReference type="Gene3D" id="1.25.40.10">
    <property type="entry name" value="Tetratricopeptide repeat domain"/>
    <property type="match status" value="1"/>
</dbReference>
<dbReference type="GO" id="GO:0036064">
    <property type="term" value="C:ciliary basal body"/>
    <property type="evidence" value="ECO:0007669"/>
    <property type="project" value="TreeGrafter"/>
</dbReference>
<evidence type="ECO:0000256" key="4">
    <source>
        <dbReference type="ARBA" id="ARBA00022737"/>
    </source>
</evidence>
<dbReference type="Gene3D" id="1.25.40.470">
    <property type="match status" value="2"/>
</dbReference>
<keyword evidence="5" id="KW-0802">TPR repeat</keyword>
<reference evidence="11" key="1">
    <citation type="submission" date="2022-01" db="EMBL/GenBank/DDBJ databases">
        <authorList>
            <person name="King R."/>
        </authorList>
    </citation>
    <scope>NUCLEOTIDE SEQUENCE</scope>
</reference>
<evidence type="ECO:0000256" key="8">
    <source>
        <dbReference type="ARBA" id="ARBA00038130"/>
    </source>
</evidence>
<dbReference type="PANTHER" id="PTHR15722">
    <property type="entry name" value="IFT140/172-RELATED"/>
    <property type="match status" value="1"/>
</dbReference>
<comment type="similarity">
    <text evidence="8">Belongs to the IFT172 family.</text>
</comment>
<evidence type="ECO:0000256" key="2">
    <source>
        <dbReference type="ARBA" id="ARBA00022473"/>
    </source>
</evidence>
<evidence type="ECO:0000259" key="10">
    <source>
        <dbReference type="Pfam" id="PF24762"/>
    </source>
</evidence>
<dbReference type="GO" id="GO:0030992">
    <property type="term" value="C:intraciliary transport particle B"/>
    <property type="evidence" value="ECO:0007669"/>
    <property type="project" value="TreeGrafter"/>
</dbReference>
<name>A0A9P0CGQ7_9CUCU</name>
<evidence type="ECO:0000256" key="7">
    <source>
        <dbReference type="ARBA" id="ARBA00023273"/>
    </source>
</evidence>
<dbReference type="InterPro" id="IPR001680">
    <property type="entry name" value="WD40_rpt"/>
</dbReference>
<dbReference type="EMBL" id="OV651823">
    <property type="protein sequence ID" value="CAH1101071.1"/>
    <property type="molecule type" value="Genomic_DNA"/>
</dbReference>
<organism evidence="11 12">
    <name type="scientific">Psylliodes chrysocephalus</name>
    <dbReference type="NCBI Taxonomy" id="3402493"/>
    <lineage>
        <taxon>Eukaryota</taxon>
        <taxon>Metazoa</taxon>
        <taxon>Ecdysozoa</taxon>
        <taxon>Arthropoda</taxon>
        <taxon>Hexapoda</taxon>
        <taxon>Insecta</taxon>
        <taxon>Pterygota</taxon>
        <taxon>Neoptera</taxon>
        <taxon>Endopterygota</taxon>
        <taxon>Coleoptera</taxon>
        <taxon>Polyphaga</taxon>
        <taxon>Cucujiformia</taxon>
        <taxon>Chrysomeloidea</taxon>
        <taxon>Chrysomelidae</taxon>
        <taxon>Galerucinae</taxon>
        <taxon>Alticini</taxon>
        <taxon>Psylliodes</taxon>
    </lineage>
</organism>